<evidence type="ECO:0000313" key="2">
    <source>
        <dbReference type="Proteomes" id="UP000601435"/>
    </source>
</evidence>
<evidence type="ECO:0000313" key="1">
    <source>
        <dbReference type="EMBL" id="CAE7237911.1"/>
    </source>
</evidence>
<feature type="non-terminal residue" evidence="1">
    <location>
        <position position="1"/>
    </location>
</feature>
<comment type="caution">
    <text evidence="1">The sequence shown here is derived from an EMBL/GenBank/DDBJ whole genome shotgun (WGS) entry which is preliminary data.</text>
</comment>
<organism evidence="1 2">
    <name type="scientific">Symbiodinium necroappetens</name>
    <dbReference type="NCBI Taxonomy" id="1628268"/>
    <lineage>
        <taxon>Eukaryota</taxon>
        <taxon>Sar</taxon>
        <taxon>Alveolata</taxon>
        <taxon>Dinophyceae</taxon>
        <taxon>Suessiales</taxon>
        <taxon>Symbiodiniaceae</taxon>
        <taxon>Symbiodinium</taxon>
    </lineage>
</organism>
<name>A0A812LAB9_9DINO</name>
<proteinExistence type="predicted"/>
<dbReference type="AlphaFoldDB" id="A0A812LAB9"/>
<keyword evidence="2" id="KW-1185">Reference proteome</keyword>
<dbReference type="EMBL" id="CAJNJA010008560">
    <property type="protein sequence ID" value="CAE7237911.1"/>
    <property type="molecule type" value="Genomic_DNA"/>
</dbReference>
<accession>A0A812LAB9</accession>
<protein>
    <submittedName>
        <fullName evidence="1">Uncharacterized protein</fullName>
    </submittedName>
</protein>
<reference evidence="1" key="1">
    <citation type="submission" date="2021-02" db="EMBL/GenBank/DDBJ databases">
        <authorList>
            <person name="Dougan E. K."/>
            <person name="Rhodes N."/>
            <person name="Thang M."/>
            <person name="Chan C."/>
        </authorList>
    </citation>
    <scope>NUCLEOTIDE SEQUENCE</scope>
</reference>
<dbReference type="Proteomes" id="UP000601435">
    <property type="component" value="Unassembled WGS sequence"/>
</dbReference>
<sequence>AYAASRARGTCEHMIASDRWGLGAWSSADALAHWQSAAVSSWISRPWPLLWPPLRASQKGPSSPDPKPSRHSLPWRRRRCCDLSRRRCRRRRGQQASATSCDWKSRPTALAGAAAVAEVPREAALGSTPTCAEGDAQVLPFLVCSRTGAVVDTCCAGVPTPWRNHVGLPVSFAVALAGPSLRMD</sequence>
<gene>
    <name evidence="1" type="ORF">SNEC2469_LOCUS4100</name>
</gene>
<feature type="non-terminal residue" evidence="1">
    <location>
        <position position="184"/>
    </location>
</feature>